<evidence type="ECO:0000313" key="2">
    <source>
        <dbReference type="Proteomes" id="UP000482155"/>
    </source>
</evidence>
<name>A0A6B3STQ2_9BURK</name>
<accession>A0A6B3STQ2</accession>
<evidence type="ECO:0000313" key="1">
    <source>
        <dbReference type="EMBL" id="NEX64173.1"/>
    </source>
</evidence>
<reference evidence="1 2" key="1">
    <citation type="submission" date="2020-02" db="EMBL/GenBank/DDBJ databases">
        <authorList>
            <person name="Kim M.K."/>
        </authorList>
    </citation>
    <scope>NUCLEOTIDE SEQUENCE [LARGE SCALE GENOMIC DNA]</scope>
    <source>
        <strain evidence="1 2">17J57-3</strain>
    </source>
</reference>
<dbReference type="InterPro" id="IPR021783">
    <property type="entry name" value="DUF3348"/>
</dbReference>
<sequence>MTRALPRTNFHSSDLIRCLARLDVVEGIEPEKAFAERLGQWIHFADAITLSAVHGDMAPSSASPSPALQAMSKAGHAAGAAQAITGDVEKIQSILAGSITRSYSAKPGKSGIRLPEPNLELPLDVAAAFAPYRRFHESHQRDMSLSIPPLRANVRQALAGMSPQHRQFAELDKTLEKILAERETRLLARVPALLGKRFAQLFRNHQQRLDAIPQADDPAAWMRPGGWLARFREELRTVLLAELDLRMQPTLGLLHMLQAPSAPAEA</sequence>
<keyword evidence="2" id="KW-1185">Reference proteome</keyword>
<dbReference type="EMBL" id="JAAIVB010000078">
    <property type="protein sequence ID" value="NEX64173.1"/>
    <property type="molecule type" value="Genomic_DNA"/>
</dbReference>
<dbReference type="Proteomes" id="UP000482155">
    <property type="component" value="Unassembled WGS sequence"/>
</dbReference>
<protein>
    <submittedName>
        <fullName evidence="1">DUF3348 domain-containing protein</fullName>
    </submittedName>
</protein>
<dbReference type="Pfam" id="PF11828">
    <property type="entry name" value="DUF3348"/>
    <property type="match status" value="1"/>
</dbReference>
<dbReference type="RefSeq" id="WP_163968082.1">
    <property type="nucleotide sequence ID" value="NZ_JAAIVB010000078.1"/>
</dbReference>
<organism evidence="1 2">
    <name type="scientific">Noviherbaspirillum galbum</name>
    <dbReference type="NCBI Taxonomy" id="2709383"/>
    <lineage>
        <taxon>Bacteria</taxon>
        <taxon>Pseudomonadati</taxon>
        <taxon>Pseudomonadota</taxon>
        <taxon>Betaproteobacteria</taxon>
        <taxon>Burkholderiales</taxon>
        <taxon>Oxalobacteraceae</taxon>
        <taxon>Noviherbaspirillum</taxon>
    </lineage>
</organism>
<comment type="caution">
    <text evidence="1">The sequence shown here is derived from an EMBL/GenBank/DDBJ whole genome shotgun (WGS) entry which is preliminary data.</text>
</comment>
<dbReference type="AlphaFoldDB" id="A0A6B3STQ2"/>
<gene>
    <name evidence="1" type="ORF">G3574_24085</name>
</gene>
<proteinExistence type="predicted"/>